<dbReference type="GO" id="GO:0000055">
    <property type="term" value="P:ribosomal large subunit export from nucleus"/>
    <property type="evidence" value="ECO:0007669"/>
    <property type="project" value="TreeGrafter"/>
</dbReference>
<dbReference type="InterPro" id="IPR011704">
    <property type="entry name" value="ATPase_dyneun-rel_AAA"/>
</dbReference>
<dbReference type="GO" id="GO:0005634">
    <property type="term" value="C:nucleus"/>
    <property type="evidence" value="ECO:0007669"/>
    <property type="project" value="TreeGrafter"/>
</dbReference>
<evidence type="ECO:0000259" key="3">
    <source>
        <dbReference type="SMART" id="SM00382"/>
    </source>
</evidence>
<comment type="caution">
    <text evidence="4">The sequence shown here is derived from an EMBL/GenBank/DDBJ whole genome shotgun (WGS) entry which is preliminary data.</text>
</comment>
<evidence type="ECO:0000256" key="1">
    <source>
        <dbReference type="ARBA" id="ARBA00022741"/>
    </source>
</evidence>
<dbReference type="Pfam" id="PF17867">
    <property type="entry name" value="AAA_lid_7"/>
    <property type="match status" value="1"/>
</dbReference>
<dbReference type="Proteomes" id="UP001445076">
    <property type="component" value="Unassembled WGS sequence"/>
</dbReference>
<dbReference type="EMBL" id="JARKIK010000532">
    <property type="protein sequence ID" value="KAK8720350.1"/>
    <property type="molecule type" value="Genomic_DNA"/>
</dbReference>
<dbReference type="InterPro" id="IPR027417">
    <property type="entry name" value="P-loop_NTPase"/>
</dbReference>
<dbReference type="AlphaFoldDB" id="A0AAW0VUU9"/>
<organism evidence="4 5">
    <name type="scientific">Cherax quadricarinatus</name>
    <name type="common">Australian red claw crayfish</name>
    <dbReference type="NCBI Taxonomy" id="27406"/>
    <lineage>
        <taxon>Eukaryota</taxon>
        <taxon>Metazoa</taxon>
        <taxon>Ecdysozoa</taxon>
        <taxon>Arthropoda</taxon>
        <taxon>Crustacea</taxon>
        <taxon>Multicrustacea</taxon>
        <taxon>Malacostraca</taxon>
        <taxon>Eumalacostraca</taxon>
        <taxon>Eucarida</taxon>
        <taxon>Decapoda</taxon>
        <taxon>Pleocyemata</taxon>
        <taxon>Astacidea</taxon>
        <taxon>Parastacoidea</taxon>
        <taxon>Parastacidae</taxon>
        <taxon>Cherax</taxon>
    </lineage>
</organism>
<accession>A0AAW0VUU9</accession>
<evidence type="ECO:0000313" key="5">
    <source>
        <dbReference type="Proteomes" id="UP001445076"/>
    </source>
</evidence>
<dbReference type="Pfam" id="PF07728">
    <property type="entry name" value="AAA_5"/>
    <property type="match status" value="3"/>
</dbReference>
<feature type="domain" description="AAA+ ATPase" evidence="3">
    <location>
        <begin position="295"/>
        <end position="419"/>
    </location>
</feature>
<dbReference type="PANTHER" id="PTHR48103">
    <property type="entry name" value="MIDASIN-RELATED"/>
    <property type="match status" value="1"/>
</dbReference>
<gene>
    <name evidence="4" type="ORF">OTU49_013389</name>
</gene>
<dbReference type="InterPro" id="IPR003593">
    <property type="entry name" value="AAA+_ATPase"/>
</dbReference>
<dbReference type="GO" id="GO:0005524">
    <property type="term" value="F:ATP binding"/>
    <property type="evidence" value="ECO:0007669"/>
    <property type="project" value="UniProtKB-KW"/>
</dbReference>
<dbReference type="FunFam" id="3.40.50.300:FF:000582">
    <property type="entry name" value="Midasin"/>
    <property type="match status" value="1"/>
</dbReference>
<reference evidence="4 5" key="1">
    <citation type="journal article" date="2024" name="BMC Genomics">
        <title>Genome assembly of redclaw crayfish (Cherax quadricarinatus) provides insights into its immune adaptation and hypoxia tolerance.</title>
        <authorList>
            <person name="Liu Z."/>
            <person name="Zheng J."/>
            <person name="Li H."/>
            <person name="Fang K."/>
            <person name="Wang S."/>
            <person name="He J."/>
            <person name="Zhou D."/>
            <person name="Weng S."/>
            <person name="Chi M."/>
            <person name="Gu Z."/>
            <person name="He J."/>
            <person name="Li F."/>
            <person name="Wang M."/>
        </authorList>
    </citation>
    <scope>NUCLEOTIDE SEQUENCE [LARGE SCALE GENOMIC DNA]</scope>
    <source>
        <strain evidence="4">ZL_2023a</strain>
    </source>
</reference>
<feature type="domain" description="AAA+ ATPase" evidence="3">
    <location>
        <begin position="631"/>
        <end position="882"/>
    </location>
</feature>
<feature type="non-terminal residue" evidence="4">
    <location>
        <position position="896"/>
    </location>
</feature>
<dbReference type="SUPFAM" id="SSF52540">
    <property type="entry name" value="P-loop containing nucleoside triphosphate hydrolases"/>
    <property type="match status" value="2"/>
</dbReference>
<evidence type="ECO:0000313" key="4">
    <source>
        <dbReference type="EMBL" id="KAK8720350.1"/>
    </source>
</evidence>
<keyword evidence="1" id="KW-0547">Nucleotide-binding</keyword>
<protein>
    <recommendedName>
        <fullName evidence="3">AAA+ ATPase domain-containing protein</fullName>
    </recommendedName>
</protein>
<dbReference type="GO" id="GO:0000027">
    <property type="term" value="P:ribosomal large subunit assembly"/>
    <property type="evidence" value="ECO:0007669"/>
    <property type="project" value="TreeGrafter"/>
</dbReference>
<dbReference type="SMART" id="SM00382">
    <property type="entry name" value="AAA"/>
    <property type="match status" value="2"/>
</dbReference>
<sequence length="896" mass="100717">MVDVADALRRQLLRLSQDSEDCRKLFDHHIAKKKWDQNDLEFVLQTCGRCLLDPRLTLILGAHLSPWLLELLGRARAASLRTRQTGGNALHLALCLSLSKLVTISNEAVRFVLGYFQEAPAPFEKKEEEECYEPAQKRRKKQKQQMSSITDRELLQATYDLLVYVGGDLIHMWKWSGLLSYLHHHSQEVKWLTCNCIAVLSRMSEAQREALIIKHVSLETHTRLSVKNGQTTCHILPTVWSEDESIKSCAELRHTVSVSGVSLPIFDRKCLKEGSLVLLPSTERNLEAVAMSVCQGHPVLIVGAVGSGKTSLVEYLACVTGRAKAPHLTKVQLGDQTDSKTLLGTYCCTPTPGEFIWRPGSLTQAVTKGYWLLLEDLDYAPMDVISILLPLLESKTLSLPGHGNIRAHPNFQLFATRRTLGGSKMVSGYAALLDKLWTTVTLETLTSSELIQLVATRWPKLESISEKLVDVYLMLSAGQHDDDRDGDSHADVMNMTSIKVSGRLVSTRDLKKWCSRVSSHVDNIEISLANTAFQEALDCFCAAVPNPSTHFTFAVHIGSFMNCTKATVEYYCMQYKPEVMHMPDQLIIGQRARLHKKNTDYLSIGLKKTVTFSLTRPVALLLERIGVAVMKKEPVLIVGETGTGKTSAVQYLAHHTRNKLRVINMNQQSDSSDLLGGFKPVQMKTIIAPVRQQFEDLFAVTFSASKNNKFLEHIMVCYVNQRWSDLFTLMEHSQERAVHKLSHSNDTVEQYKQTHTRSILAKWHKFRLKIASLKDQVQHAQSALAFSFIEGTLIKAIQDGEWVLLDEINLASAETLECLSGLLESDSGSLTLLERGDFKPVARHQDFRLFACMNPATDVGKKELPAGLRNRFTEFFMGERQSKQDLMIIINDYLVK</sequence>
<dbReference type="InterPro" id="IPR040848">
    <property type="entry name" value="AAA_lid_7"/>
</dbReference>
<dbReference type="GO" id="GO:0016887">
    <property type="term" value="F:ATP hydrolysis activity"/>
    <property type="evidence" value="ECO:0007669"/>
    <property type="project" value="InterPro"/>
</dbReference>
<keyword evidence="2" id="KW-0067">ATP-binding</keyword>
<evidence type="ECO:0000256" key="2">
    <source>
        <dbReference type="ARBA" id="ARBA00022840"/>
    </source>
</evidence>
<name>A0AAW0VUU9_CHEQU</name>
<keyword evidence="5" id="KW-1185">Reference proteome</keyword>
<dbReference type="GO" id="GO:0030687">
    <property type="term" value="C:preribosome, large subunit precursor"/>
    <property type="evidence" value="ECO:0007669"/>
    <property type="project" value="TreeGrafter"/>
</dbReference>
<proteinExistence type="predicted"/>
<dbReference type="Gene3D" id="3.40.50.300">
    <property type="entry name" value="P-loop containing nucleotide triphosphate hydrolases"/>
    <property type="match status" value="2"/>
</dbReference>
<dbReference type="PANTHER" id="PTHR48103:SF2">
    <property type="entry name" value="MIDASIN"/>
    <property type="match status" value="1"/>
</dbReference>